<comment type="caution">
    <text evidence="2">The sequence shown here is derived from an EMBL/GenBank/DDBJ whole genome shotgun (WGS) entry which is preliminary data.</text>
</comment>
<dbReference type="EMBL" id="NAFI01000189">
    <property type="protein sequence ID" value="OSJ02408.1"/>
    <property type="molecule type" value="Genomic_DNA"/>
</dbReference>
<dbReference type="PANTHER" id="PTHR43451:SF1">
    <property type="entry name" value="ACETYLTRANSFERASE"/>
    <property type="match status" value="1"/>
</dbReference>
<dbReference type="Gene3D" id="3.40.630.30">
    <property type="match status" value="1"/>
</dbReference>
<evidence type="ECO:0000313" key="2">
    <source>
        <dbReference type="EMBL" id="OSJ02408.1"/>
    </source>
</evidence>
<evidence type="ECO:0000259" key="1">
    <source>
        <dbReference type="PROSITE" id="PS51186"/>
    </source>
</evidence>
<proteinExistence type="predicted"/>
<name>A0A1X3E923_9BRAD</name>
<dbReference type="GO" id="GO:0016747">
    <property type="term" value="F:acyltransferase activity, transferring groups other than amino-acyl groups"/>
    <property type="evidence" value="ECO:0007669"/>
    <property type="project" value="InterPro"/>
</dbReference>
<dbReference type="InterPro" id="IPR016181">
    <property type="entry name" value="Acyl_CoA_acyltransferase"/>
</dbReference>
<keyword evidence="2" id="KW-0808">Transferase</keyword>
<sequence length="173" mass="18285">MVKTMAQALPKPGLRPFLPEDVPVLAAIFTASIEELTGEDYSEAQQQAWMASAEDEEFGKGLASDLTLIATLEGSPVGFASLQGKDHIRMLYVHPAVAGQGLATMLVDALEKLAGGRGADKLTVDASDNAQGFFAKRGYVAMQRNSITVNDEWLANTTMQKTLGSGPASGALQ</sequence>
<dbReference type="PROSITE" id="PS51186">
    <property type="entry name" value="GNAT"/>
    <property type="match status" value="1"/>
</dbReference>
<dbReference type="Proteomes" id="UP000193553">
    <property type="component" value="Unassembled WGS sequence"/>
</dbReference>
<dbReference type="SUPFAM" id="SSF55729">
    <property type="entry name" value="Acyl-CoA N-acyltransferases (Nat)"/>
    <property type="match status" value="1"/>
</dbReference>
<evidence type="ECO:0000313" key="3">
    <source>
        <dbReference type="Proteomes" id="UP000193553"/>
    </source>
</evidence>
<dbReference type="CDD" id="cd04301">
    <property type="entry name" value="NAT_SF"/>
    <property type="match status" value="1"/>
</dbReference>
<dbReference type="InterPro" id="IPR052564">
    <property type="entry name" value="N-acetyltrans/Recomb-assoc"/>
</dbReference>
<reference evidence="2 3" key="1">
    <citation type="submission" date="2017-03" db="EMBL/GenBank/DDBJ databases">
        <title>Whole genome sequences of fourteen strains of Bradyrhizobium canariense and one strain of Bradyrhizobium japonicum isolated from Lupinus (Papilionoideae: Genisteae) species in Algeria.</title>
        <authorList>
            <person name="Crovadore J."/>
            <person name="Chekireb D."/>
            <person name="Brachmann A."/>
            <person name="Chablais R."/>
            <person name="Cochard B."/>
            <person name="Lefort F."/>
        </authorList>
    </citation>
    <scope>NUCLEOTIDE SEQUENCE [LARGE SCALE GENOMIC DNA]</scope>
    <source>
        <strain evidence="2 3">UBMA195</strain>
    </source>
</reference>
<gene>
    <name evidence="2" type="ORF">BSZ18_37015</name>
</gene>
<feature type="domain" description="N-acetyltransferase" evidence="1">
    <location>
        <begin position="12"/>
        <end position="164"/>
    </location>
</feature>
<accession>A0A1X3E923</accession>
<dbReference type="AlphaFoldDB" id="A0A1X3E923"/>
<dbReference type="PANTHER" id="PTHR43451">
    <property type="entry name" value="ACETYLTRANSFERASE (GNAT) FAMILY PROTEIN"/>
    <property type="match status" value="1"/>
</dbReference>
<dbReference type="Pfam" id="PF13673">
    <property type="entry name" value="Acetyltransf_10"/>
    <property type="match status" value="1"/>
</dbReference>
<protein>
    <submittedName>
        <fullName evidence="2">GNAT family N-acetyltransferase</fullName>
    </submittedName>
</protein>
<dbReference type="InterPro" id="IPR000182">
    <property type="entry name" value="GNAT_dom"/>
</dbReference>
<organism evidence="2 3">
    <name type="scientific">Bradyrhizobium canariense</name>
    <dbReference type="NCBI Taxonomy" id="255045"/>
    <lineage>
        <taxon>Bacteria</taxon>
        <taxon>Pseudomonadati</taxon>
        <taxon>Pseudomonadota</taxon>
        <taxon>Alphaproteobacteria</taxon>
        <taxon>Hyphomicrobiales</taxon>
        <taxon>Nitrobacteraceae</taxon>
        <taxon>Bradyrhizobium</taxon>
    </lineage>
</organism>
<dbReference type="OrthoDB" id="9789081at2"/>